<organism evidence="2 4">
    <name type="scientific">Mycobacterium tuberculosis</name>
    <dbReference type="NCBI Taxonomy" id="1773"/>
    <lineage>
        <taxon>Bacteria</taxon>
        <taxon>Bacillati</taxon>
        <taxon>Actinomycetota</taxon>
        <taxon>Actinomycetes</taxon>
        <taxon>Mycobacteriales</taxon>
        <taxon>Mycobacteriaceae</taxon>
        <taxon>Mycobacterium</taxon>
        <taxon>Mycobacterium tuberculosis complex</taxon>
    </lineage>
</organism>
<dbReference type="EMBL" id="CSBK01000997">
    <property type="protein sequence ID" value="COY19427.1"/>
    <property type="molecule type" value="Genomic_DNA"/>
</dbReference>
<reference evidence="3" key="3">
    <citation type="submission" date="2015-03" db="EMBL/GenBank/DDBJ databases">
        <authorList>
            <consortium name="Pathogen Informatics"/>
            <person name="Murphy D."/>
        </authorList>
    </citation>
    <scope>NUCLEOTIDE SEQUENCE</scope>
    <source>
        <strain evidence="3">N09902308</strain>
    </source>
</reference>
<dbReference type="AlphaFoldDB" id="A0A0T7PU33"/>
<evidence type="ECO:0000313" key="4">
    <source>
        <dbReference type="Proteomes" id="UP000038802"/>
    </source>
</evidence>
<evidence type="ECO:0000313" key="3">
    <source>
        <dbReference type="EMBL" id="COY19427.1"/>
    </source>
</evidence>
<evidence type="ECO:0000313" key="2">
    <source>
        <dbReference type="EMBL" id="COX73249.1"/>
    </source>
</evidence>
<reference evidence="2" key="1">
    <citation type="submission" date="2015-03" db="EMBL/GenBank/DDBJ databases">
        <authorList>
            <person name="Murphy D."/>
        </authorList>
    </citation>
    <scope>NUCLEOTIDE SEQUENCE [LARGE SCALE GENOMIC DNA]</scope>
    <source>
        <strain evidence="2">K00500041</strain>
    </source>
</reference>
<feature type="region of interest" description="Disordered" evidence="1">
    <location>
        <begin position="26"/>
        <end position="49"/>
    </location>
</feature>
<proteinExistence type="predicted"/>
<evidence type="ECO:0000256" key="1">
    <source>
        <dbReference type="SAM" id="MobiDB-lite"/>
    </source>
</evidence>
<dbReference type="EMBL" id="CSAE01001546">
    <property type="protein sequence ID" value="COX73249.1"/>
    <property type="molecule type" value="Genomic_DNA"/>
</dbReference>
<dbReference type="Proteomes" id="UP000039021">
    <property type="component" value="Unassembled WGS sequence"/>
</dbReference>
<protein>
    <submittedName>
        <fullName evidence="2">Uncharacterized protein</fullName>
    </submittedName>
</protein>
<reference evidence="4 5" key="2">
    <citation type="submission" date="2015-03" db="EMBL/GenBank/DDBJ databases">
        <authorList>
            <consortium name="Pathogen Informatics"/>
        </authorList>
    </citation>
    <scope>NUCLEOTIDE SEQUENCE [LARGE SCALE GENOMIC DNA]</scope>
    <source>
        <strain evidence="4">K00500041</strain>
        <strain evidence="5">N09902308</strain>
    </source>
</reference>
<name>A0A0T7PU33_MYCTX</name>
<dbReference type="Proteomes" id="UP000038802">
    <property type="component" value="Unassembled WGS sequence"/>
</dbReference>
<evidence type="ECO:0000313" key="5">
    <source>
        <dbReference type="Proteomes" id="UP000039021"/>
    </source>
</evidence>
<accession>A0A0T7PU33</accession>
<gene>
    <name evidence="2" type="ORF">ERS007703_05436</name>
    <name evidence="3" type="ORF">ERS007739_02241</name>
</gene>
<feature type="compositionally biased region" description="Pro residues" evidence="1">
    <location>
        <begin position="37"/>
        <end position="49"/>
    </location>
</feature>
<sequence length="49" mass="5244">MTTAENLDDNLVPNAIRVATNVTITSAPQSSCSDPRWPVPLPNPNTVPK</sequence>